<name>A0AAN7T5D0_9EURO</name>
<reference evidence="2 3" key="1">
    <citation type="submission" date="2023-08" db="EMBL/GenBank/DDBJ databases">
        <title>Black Yeasts Isolated from many extreme environments.</title>
        <authorList>
            <person name="Coleine C."/>
            <person name="Stajich J.E."/>
            <person name="Selbmann L."/>
        </authorList>
    </citation>
    <scope>NUCLEOTIDE SEQUENCE [LARGE SCALE GENOMIC DNA]</scope>
    <source>
        <strain evidence="2 3">CCFEE 5910</strain>
    </source>
</reference>
<gene>
    <name evidence="2" type="ORF">LTR05_003266</name>
</gene>
<keyword evidence="3" id="KW-1185">Reference proteome</keyword>
<sequence>MNDPAFNQREKGFEDDYIRRREAEKFAQKRGAAAQPQQPGSNQSGTSQGATTTGKAAGTSDATGK</sequence>
<comment type="caution">
    <text evidence="2">The sequence shown here is derived from an EMBL/GenBank/DDBJ whole genome shotgun (WGS) entry which is preliminary data.</text>
</comment>
<protein>
    <submittedName>
        <fullName evidence="2">Uncharacterized protein</fullName>
    </submittedName>
</protein>
<dbReference type="EMBL" id="JAVRRJ010000002">
    <property type="protein sequence ID" value="KAK5089042.1"/>
    <property type="molecule type" value="Genomic_DNA"/>
</dbReference>
<organism evidence="2 3">
    <name type="scientific">Lithohypha guttulata</name>
    <dbReference type="NCBI Taxonomy" id="1690604"/>
    <lineage>
        <taxon>Eukaryota</taxon>
        <taxon>Fungi</taxon>
        <taxon>Dikarya</taxon>
        <taxon>Ascomycota</taxon>
        <taxon>Pezizomycotina</taxon>
        <taxon>Eurotiomycetes</taxon>
        <taxon>Chaetothyriomycetidae</taxon>
        <taxon>Chaetothyriales</taxon>
        <taxon>Trichomeriaceae</taxon>
        <taxon>Lithohypha</taxon>
    </lineage>
</organism>
<evidence type="ECO:0000256" key="1">
    <source>
        <dbReference type="SAM" id="MobiDB-lite"/>
    </source>
</evidence>
<dbReference type="Proteomes" id="UP001309876">
    <property type="component" value="Unassembled WGS sequence"/>
</dbReference>
<feature type="region of interest" description="Disordered" evidence="1">
    <location>
        <begin position="1"/>
        <end position="65"/>
    </location>
</feature>
<evidence type="ECO:0000313" key="3">
    <source>
        <dbReference type="Proteomes" id="UP001309876"/>
    </source>
</evidence>
<accession>A0AAN7T5D0</accession>
<feature type="compositionally biased region" description="Low complexity" evidence="1">
    <location>
        <begin position="40"/>
        <end position="65"/>
    </location>
</feature>
<evidence type="ECO:0000313" key="2">
    <source>
        <dbReference type="EMBL" id="KAK5089042.1"/>
    </source>
</evidence>
<proteinExistence type="predicted"/>
<feature type="compositionally biased region" description="Basic and acidic residues" evidence="1">
    <location>
        <begin position="8"/>
        <end position="27"/>
    </location>
</feature>
<dbReference type="AlphaFoldDB" id="A0AAN7T5D0"/>